<evidence type="ECO:0000256" key="6">
    <source>
        <dbReference type="RuleBase" id="RU000461"/>
    </source>
</evidence>
<keyword evidence="2 5" id="KW-0479">Metal-binding</keyword>
<feature type="binding site" description="axial binding residue" evidence="5">
    <location>
        <position position="81"/>
    </location>
    <ligand>
        <name>heme</name>
        <dbReference type="ChEBI" id="CHEBI:30413"/>
    </ligand>
    <ligandPart>
        <name>Fe</name>
        <dbReference type="ChEBI" id="CHEBI:18248"/>
    </ligandPart>
</feature>
<dbReference type="AlphaFoldDB" id="A0A7R9QUN2"/>
<dbReference type="Proteomes" id="UP000728032">
    <property type="component" value="Unassembled WGS sequence"/>
</dbReference>
<dbReference type="PANTHER" id="PTHR24300">
    <property type="entry name" value="CYTOCHROME P450 508A4-RELATED"/>
    <property type="match status" value="1"/>
</dbReference>
<dbReference type="PROSITE" id="PS00086">
    <property type="entry name" value="CYTOCHROME_P450"/>
    <property type="match status" value="1"/>
</dbReference>
<dbReference type="GO" id="GO:0006082">
    <property type="term" value="P:organic acid metabolic process"/>
    <property type="evidence" value="ECO:0007669"/>
    <property type="project" value="TreeGrafter"/>
</dbReference>
<dbReference type="OrthoDB" id="6415694at2759"/>
<protein>
    <recommendedName>
        <fullName evidence="9">Cytochrome P450</fullName>
    </recommendedName>
</protein>
<dbReference type="GO" id="GO:0020037">
    <property type="term" value="F:heme binding"/>
    <property type="evidence" value="ECO:0007669"/>
    <property type="project" value="InterPro"/>
</dbReference>
<organism evidence="7">
    <name type="scientific">Oppiella nova</name>
    <dbReference type="NCBI Taxonomy" id="334625"/>
    <lineage>
        <taxon>Eukaryota</taxon>
        <taxon>Metazoa</taxon>
        <taxon>Ecdysozoa</taxon>
        <taxon>Arthropoda</taxon>
        <taxon>Chelicerata</taxon>
        <taxon>Arachnida</taxon>
        <taxon>Acari</taxon>
        <taxon>Acariformes</taxon>
        <taxon>Sarcoptiformes</taxon>
        <taxon>Oribatida</taxon>
        <taxon>Brachypylina</taxon>
        <taxon>Oppioidea</taxon>
        <taxon>Oppiidae</taxon>
        <taxon>Oppiella</taxon>
    </lineage>
</organism>
<evidence type="ECO:0000313" key="8">
    <source>
        <dbReference type="Proteomes" id="UP000728032"/>
    </source>
</evidence>
<accession>A0A7R9QUN2</accession>
<sequence>MAFRGLNTRYIPGNTTEDTTVLGQFIPKGTRIMGNIWAVHNDPKVWHKPQDFNPNRFLTSDGKELLKFDYFIPFSMGRRNCAGEGLARVEVFLYFVSLLQRYAISAANDGTVVSLVERFGLILQPTDAVLIIF</sequence>
<evidence type="ECO:0008006" key="9">
    <source>
        <dbReference type="Google" id="ProtNLM"/>
    </source>
</evidence>
<reference evidence="7" key="1">
    <citation type="submission" date="2020-11" db="EMBL/GenBank/DDBJ databases">
        <authorList>
            <person name="Tran Van P."/>
        </authorList>
    </citation>
    <scope>NUCLEOTIDE SEQUENCE</scope>
</reference>
<dbReference type="GO" id="GO:0016712">
    <property type="term" value="F:oxidoreductase activity, acting on paired donors, with incorporation or reduction of molecular oxygen, reduced flavin or flavoprotein as one donor, and incorporation of one atom of oxygen"/>
    <property type="evidence" value="ECO:0007669"/>
    <property type="project" value="TreeGrafter"/>
</dbReference>
<keyword evidence="4 6" id="KW-0503">Monooxygenase</keyword>
<dbReference type="InterPro" id="IPR050182">
    <property type="entry name" value="Cytochrome_P450_fam2"/>
</dbReference>
<proteinExistence type="inferred from homology"/>
<evidence type="ECO:0000256" key="4">
    <source>
        <dbReference type="ARBA" id="ARBA00023033"/>
    </source>
</evidence>
<dbReference type="InterPro" id="IPR017972">
    <property type="entry name" value="Cyt_P450_CS"/>
</dbReference>
<dbReference type="EMBL" id="OC929814">
    <property type="protein sequence ID" value="CAD7658440.1"/>
    <property type="molecule type" value="Genomic_DNA"/>
</dbReference>
<evidence type="ECO:0000256" key="1">
    <source>
        <dbReference type="ARBA" id="ARBA00010617"/>
    </source>
</evidence>
<keyword evidence="5 6" id="KW-0349">Heme</keyword>
<keyword evidence="6" id="KW-0560">Oxidoreductase</keyword>
<dbReference type="InterPro" id="IPR002401">
    <property type="entry name" value="Cyt_P450_E_grp-I"/>
</dbReference>
<dbReference type="Gene3D" id="1.10.630.10">
    <property type="entry name" value="Cytochrome P450"/>
    <property type="match status" value="1"/>
</dbReference>
<evidence type="ECO:0000313" key="7">
    <source>
        <dbReference type="EMBL" id="CAD7658440.1"/>
    </source>
</evidence>
<comment type="cofactor">
    <cofactor evidence="5">
        <name>heme</name>
        <dbReference type="ChEBI" id="CHEBI:30413"/>
    </cofactor>
</comment>
<evidence type="ECO:0000256" key="3">
    <source>
        <dbReference type="ARBA" id="ARBA00023004"/>
    </source>
</evidence>
<dbReference type="GO" id="GO:0005737">
    <property type="term" value="C:cytoplasm"/>
    <property type="evidence" value="ECO:0007669"/>
    <property type="project" value="TreeGrafter"/>
</dbReference>
<dbReference type="PRINTS" id="PR00463">
    <property type="entry name" value="EP450I"/>
</dbReference>
<dbReference type="GO" id="GO:0005506">
    <property type="term" value="F:iron ion binding"/>
    <property type="evidence" value="ECO:0007669"/>
    <property type="project" value="InterPro"/>
</dbReference>
<dbReference type="Pfam" id="PF00067">
    <property type="entry name" value="p450"/>
    <property type="match status" value="1"/>
</dbReference>
<dbReference type="GO" id="GO:0006805">
    <property type="term" value="P:xenobiotic metabolic process"/>
    <property type="evidence" value="ECO:0007669"/>
    <property type="project" value="TreeGrafter"/>
</dbReference>
<dbReference type="InterPro" id="IPR036396">
    <property type="entry name" value="Cyt_P450_sf"/>
</dbReference>
<dbReference type="InterPro" id="IPR001128">
    <property type="entry name" value="Cyt_P450"/>
</dbReference>
<name>A0A7R9QUN2_9ACAR</name>
<comment type="similarity">
    <text evidence="1 6">Belongs to the cytochrome P450 family.</text>
</comment>
<dbReference type="EMBL" id="CAJPVJ010014989">
    <property type="protein sequence ID" value="CAG2175626.1"/>
    <property type="molecule type" value="Genomic_DNA"/>
</dbReference>
<dbReference type="SUPFAM" id="SSF48264">
    <property type="entry name" value="Cytochrome P450"/>
    <property type="match status" value="1"/>
</dbReference>
<gene>
    <name evidence="7" type="ORF">ONB1V03_LOCUS15061</name>
</gene>
<keyword evidence="8" id="KW-1185">Reference proteome</keyword>
<evidence type="ECO:0000256" key="5">
    <source>
        <dbReference type="PIRSR" id="PIRSR602401-1"/>
    </source>
</evidence>
<keyword evidence="3 5" id="KW-0408">Iron</keyword>
<evidence type="ECO:0000256" key="2">
    <source>
        <dbReference type="ARBA" id="ARBA00022723"/>
    </source>
</evidence>
<dbReference type="PANTHER" id="PTHR24300:SF375">
    <property type="entry name" value="CYTOCHROME P450 FAMILY"/>
    <property type="match status" value="1"/>
</dbReference>